<proteinExistence type="predicted"/>
<gene>
    <name evidence="2" type="ORF">EEDITHA_LOCUS8176</name>
</gene>
<feature type="compositionally biased region" description="Basic residues" evidence="1">
    <location>
        <begin position="63"/>
        <end position="72"/>
    </location>
</feature>
<dbReference type="AlphaFoldDB" id="A0AAU9U2W9"/>
<feature type="region of interest" description="Disordered" evidence="1">
    <location>
        <begin position="63"/>
        <end position="100"/>
    </location>
</feature>
<evidence type="ECO:0008006" key="4">
    <source>
        <dbReference type="Google" id="ProtNLM"/>
    </source>
</evidence>
<evidence type="ECO:0000313" key="2">
    <source>
        <dbReference type="EMBL" id="CAH2092418.1"/>
    </source>
</evidence>
<name>A0AAU9U2W9_EUPED</name>
<dbReference type="Proteomes" id="UP001153954">
    <property type="component" value="Unassembled WGS sequence"/>
</dbReference>
<accession>A0AAU9U2W9</accession>
<organism evidence="2 3">
    <name type="scientific">Euphydryas editha</name>
    <name type="common">Edith's checkerspot</name>
    <dbReference type="NCBI Taxonomy" id="104508"/>
    <lineage>
        <taxon>Eukaryota</taxon>
        <taxon>Metazoa</taxon>
        <taxon>Ecdysozoa</taxon>
        <taxon>Arthropoda</taxon>
        <taxon>Hexapoda</taxon>
        <taxon>Insecta</taxon>
        <taxon>Pterygota</taxon>
        <taxon>Neoptera</taxon>
        <taxon>Endopterygota</taxon>
        <taxon>Lepidoptera</taxon>
        <taxon>Glossata</taxon>
        <taxon>Ditrysia</taxon>
        <taxon>Papilionoidea</taxon>
        <taxon>Nymphalidae</taxon>
        <taxon>Nymphalinae</taxon>
        <taxon>Euphydryas</taxon>
    </lineage>
</organism>
<evidence type="ECO:0000256" key="1">
    <source>
        <dbReference type="SAM" id="MobiDB-lite"/>
    </source>
</evidence>
<feature type="compositionally biased region" description="Basic residues" evidence="1">
    <location>
        <begin position="80"/>
        <end position="89"/>
    </location>
</feature>
<reference evidence="2" key="1">
    <citation type="submission" date="2022-03" db="EMBL/GenBank/DDBJ databases">
        <authorList>
            <person name="Tunstrom K."/>
        </authorList>
    </citation>
    <scope>NUCLEOTIDE SEQUENCE</scope>
</reference>
<keyword evidence="3" id="KW-1185">Reference proteome</keyword>
<protein>
    <recommendedName>
        <fullName evidence="4">Ribbon-helix-helix protein CopG domain-containing protein</fullName>
    </recommendedName>
</protein>
<dbReference type="EMBL" id="CAKOGL010000011">
    <property type="protein sequence ID" value="CAH2092418.1"/>
    <property type="molecule type" value="Genomic_DNA"/>
</dbReference>
<evidence type="ECO:0000313" key="3">
    <source>
        <dbReference type="Proteomes" id="UP001153954"/>
    </source>
</evidence>
<comment type="caution">
    <text evidence="2">The sequence shown here is derived from an EMBL/GenBank/DDBJ whole genome shotgun (WGS) entry which is preliminary data.</text>
</comment>
<sequence>MVRETLYGKKPKQGRKHIKQPMQVINLSIPDDILEKLKTDRKNKGKEIVEISKKIRHEIREHKKKKMTKTFKYHIERTGGIKKRAKKTERKNYLGTKHFK</sequence>